<dbReference type="PANTHER" id="PTHR45614:SF274">
    <property type="entry name" value="MYB-LIKE DNA-BINDING PROTEIN"/>
    <property type="match status" value="1"/>
</dbReference>
<accession>A0A378JYZ0</accession>
<dbReference type="EMBL" id="UGOG01000001">
    <property type="protein sequence ID" value="STX63626.1"/>
    <property type="molecule type" value="Genomic_DNA"/>
</dbReference>
<dbReference type="PANTHER" id="PTHR45614">
    <property type="entry name" value="MYB PROTEIN-RELATED"/>
    <property type="match status" value="1"/>
</dbReference>
<dbReference type="EMBL" id="LNYN01000042">
    <property type="protein sequence ID" value="KTD31047.1"/>
    <property type="molecule type" value="Genomic_DNA"/>
</dbReference>
<sequence>MKQAFIQWRLSYKISGCLSIFLSGSHEKPASVCFNQKISKFALNEPIEIHVILPYTMWAKNKHILYEMFMPSKKQIRHFKWNSIADRLLVELVEQPTRSTWPVIAKHLEFELLIKLPPGSCSVFPNGKQCRERWYDHLNPSLSRDPFTLEQLNYIFKRKEEGAGFALIGRELNHSANQVKNSYYCIKRHKKGTIHTVSSDFDVQPAEPNIQMSSSVISVSDDCDPLNLSSIPCGSQQLRFFSDVSSAASSVSDDYAPPLMISSPCVSRSMSFFSKLSESSCDLLLNELYDLRDLGEQAEDMLSEPFFSI</sequence>
<evidence type="ECO:0000313" key="6">
    <source>
        <dbReference type="Proteomes" id="UP000254040"/>
    </source>
</evidence>
<dbReference type="OrthoDB" id="5657193at2"/>
<dbReference type="Proteomes" id="UP000254040">
    <property type="component" value="Unassembled WGS sequence"/>
</dbReference>
<evidence type="ECO:0000259" key="2">
    <source>
        <dbReference type="PROSITE" id="PS51294"/>
    </source>
</evidence>
<dbReference type="GO" id="GO:0000981">
    <property type="term" value="F:DNA-binding transcription factor activity, RNA polymerase II-specific"/>
    <property type="evidence" value="ECO:0007669"/>
    <property type="project" value="TreeGrafter"/>
</dbReference>
<evidence type="ECO:0000313" key="3">
    <source>
        <dbReference type="EMBL" id="KTD31047.1"/>
    </source>
</evidence>
<dbReference type="PROSITE" id="PS51294">
    <property type="entry name" value="HTH_MYB"/>
    <property type="match status" value="1"/>
</dbReference>
<dbReference type="InterPro" id="IPR001005">
    <property type="entry name" value="SANT/Myb"/>
</dbReference>
<proteinExistence type="predicted"/>
<gene>
    <name evidence="3" type="ORF">Lmor_3154</name>
    <name evidence="4" type="ORF">NCTC12239_02574</name>
</gene>
<reference evidence="4 6" key="2">
    <citation type="submission" date="2018-06" db="EMBL/GenBank/DDBJ databases">
        <authorList>
            <consortium name="Pathogen Informatics"/>
            <person name="Doyle S."/>
        </authorList>
    </citation>
    <scope>NUCLEOTIDE SEQUENCE [LARGE SCALE GENOMIC DNA]</scope>
    <source>
        <strain evidence="4 6">NCTC12239</strain>
    </source>
</reference>
<dbReference type="PROSITE" id="PS50090">
    <property type="entry name" value="MYB_LIKE"/>
    <property type="match status" value="1"/>
</dbReference>
<dbReference type="InterPro" id="IPR009057">
    <property type="entry name" value="Homeodomain-like_sf"/>
</dbReference>
<dbReference type="AlphaFoldDB" id="A0A378JYZ0"/>
<name>A0A378JYZ0_9GAMM</name>
<evidence type="ECO:0000313" key="5">
    <source>
        <dbReference type="Proteomes" id="UP000054985"/>
    </source>
</evidence>
<feature type="domain" description="HTH myb-type" evidence="2">
    <location>
        <begin position="126"/>
        <end position="142"/>
    </location>
</feature>
<feature type="domain" description="Myb-like" evidence="1">
    <location>
        <begin position="73"/>
        <end position="138"/>
    </location>
</feature>
<evidence type="ECO:0000313" key="4">
    <source>
        <dbReference type="EMBL" id="STX63626.1"/>
    </source>
</evidence>
<dbReference type="STRING" id="39962.Lmor_3154"/>
<dbReference type="Pfam" id="PF13921">
    <property type="entry name" value="Myb_DNA-bind_6"/>
    <property type="match status" value="1"/>
</dbReference>
<dbReference type="GO" id="GO:0000978">
    <property type="term" value="F:RNA polymerase II cis-regulatory region sequence-specific DNA binding"/>
    <property type="evidence" value="ECO:0007669"/>
    <property type="project" value="TreeGrafter"/>
</dbReference>
<keyword evidence="5" id="KW-1185">Reference proteome</keyword>
<reference evidence="3 5" key="1">
    <citation type="submission" date="2015-11" db="EMBL/GenBank/DDBJ databases">
        <title>Genomic analysis of 38 Legionella species identifies large and diverse effector repertoires.</title>
        <authorList>
            <person name="Burstein D."/>
            <person name="Amaro F."/>
            <person name="Zusman T."/>
            <person name="Lifshitz Z."/>
            <person name="Cohen O."/>
            <person name="Gilbert J.A."/>
            <person name="Pupko T."/>
            <person name="Shuman H.A."/>
            <person name="Segal G."/>
        </authorList>
    </citation>
    <scope>NUCLEOTIDE SEQUENCE [LARGE SCALE GENOMIC DNA]</scope>
    <source>
        <strain evidence="3 5">ATCC 43877</strain>
    </source>
</reference>
<dbReference type="Gene3D" id="1.10.10.60">
    <property type="entry name" value="Homeodomain-like"/>
    <property type="match status" value="1"/>
</dbReference>
<organism evidence="4 6">
    <name type="scientific">Legionella moravica</name>
    <dbReference type="NCBI Taxonomy" id="39962"/>
    <lineage>
        <taxon>Bacteria</taxon>
        <taxon>Pseudomonadati</taxon>
        <taxon>Pseudomonadota</taxon>
        <taxon>Gammaproteobacteria</taxon>
        <taxon>Legionellales</taxon>
        <taxon>Legionellaceae</taxon>
        <taxon>Legionella</taxon>
    </lineage>
</organism>
<dbReference type="InterPro" id="IPR017930">
    <property type="entry name" value="Myb_dom"/>
</dbReference>
<dbReference type="Proteomes" id="UP000054985">
    <property type="component" value="Unassembled WGS sequence"/>
</dbReference>
<evidence type="ECO:0000259" key="1">
    <source>
        <dbReference type="PROSITE" id="PS50090"/>
    </source>
</evidence>
<dbReference type="CDD" id="cd00167">
    <property type="entry name" value="SANT"/>
    <property type="match status" value="1"/>
</dbReference>
<dbReference type="SUPFAM" id="SSF46689">
    <property type="entry name" value="Homeodomain-like"/>
    <property type="match status" value="1"/>
</dbReference>
<protein>
    <submittedName>
        <fullName evidence="4">Uncharacterized protein</fullName>
    </submittedName>
</protein>
<dbReference type="InterPro" id="IPR050560">
    <property type="entry name" value="MYB_TF"/>
</dbReference>